<dbReference type="OrthoDB" id="10380702at2759"/>
<protein>
    <submittedName>
        <fullName evidence="2">Uncharacterized protein</fullName>
    </submittedName>
</protein>
<name>A0A0D0UXB2_9TREE</name>
<evidence type="ECO:0000313" key="3">
    <source>
        <dbReference type="Proteomes" id="UP000053392"/>
    </source>
</evidence>
<dbReference type="EMBL" id="KN847909">
    <property type="protein sequence ID" value="KIR38789.1"/>
    <property type="molecule type" value="Genomic_DNA"/>
</dbReference>
<accession>A0A0D0UXB2</accession>
<dbReference type="Proteomes" id="UP000053392">
    <property type="component" value="Unassembled WGS sequence"/>
</dbReference>
<evidence type="ECO:0000256" key="1">
    <source>
        <dbReference type="SAM" id="MobiDB-lite"/>
    </source>
</evidence>
<feature type="region of interest" description="Disordered" evidence="1">
    <location>
        <begin position="1"/>
        <end position="29"/>
    </location>
</feature>
<gene>
    <name evidence="2" type="ORF">I313_05427</name>
</gene>
<feature type="compositionally biased region" description="Basic and acidic residues" evidence="1">
    <location>
        <begin position="17"/>
        <end position="29"/>
    </location>
</feature>
<reference evidence="2 3" key="1">
    <citation type="submission" date="2015-01" db="EMBL/GenBank/DDBJ databases">
        <title>The Genome Sequence of Cryptococcus gattii Ram5.</title>
        <authorList>
            <consortium name="The Broad Institute Genomics Platform"/>
            <person name="Cuomo C."/>
            <person name="Litvintseva A."/>
            <person name="Chen Y."/>
            <person name="Heitman J."/>
            <person name="Sun S."/>
            <person name="Springer D."/>
            <person name="Dromer F."/>
            <person name="Young S."/>
            <person name="Zeng Q."/>
            <person name="Gargeya S."/>
            <person name="Abouelleil A."/>
            <person name="Alvarado L."/>
            <person name="Chapman S.B."/>
            <person name="Gainer-Dewar J."/>
            <person name="Goldberg J."/>
            <person name="Griggs A."/>
            <person name="Gujja S."/>
            <person name="Hansen M."/>
            <person name="Howarth C."/>
            <person name="Imamovic A."/>
            <person name="Larimer J."/>
            <person name="Murphy C."/>
            <person name="Naylor J."/>
            <person name="Pearson M."/>
            <person name="Priest M."/>
            <person name="Roberts A."/>
            <person name="Saif S."/>
            <person name="Shea T."/>
            <person name="Sykes S."/>
            <person name="Wortman J."/>
            <person name="Nusbaum C."/>
            <person name="Birren B."/>
        </authorList>
    </citation>
    <scope>NUCLEOTIDE SEQUENCE [LARGE SCALE GENOMIC DNA]</scope>
    <source>
        <strain evidence="2 3">Ram5</strain>
    </source>
</reference>
<proteinExistence type="predicted"/>
<dbReference type="AlphaFoldDB" id="A0A0D0UXB2"/>
<evidence type="ECO:0000313" key="2">
    <source>
        <dbReference type="EMBL" id="KIR38789.1"/>
    </source>
</evidence>
<dbReference type="HOGENOM" id="CLU_1916988_0_0_1"/>
<organism evidence="2 3">
    <name type="scientific">Cryptococcus deuterogattii Ram5</name>
    <dbReference type="NCBI Taxonomy" id="1296110"/>
    <lineage>
        <taxon>Eukaryota</taxon>
        <taxon>Fungi</taxon>
        <taxon>Dikarya</taxon>
        <taxon>Basidiomycota</taxon>
        <taxon>Agaricomycotina</taxon>
        <taxon>Tremellomycetes</taxon>
        <taxon>Tremellales</taxon>
        <taxon>Cryptococcaceae</taxon>
        <taxon>Cryptococcus</taxon>
        <taxon>Cryptococcus gattii species complex</taxon>
    </lineage>
</organism>
<sequence>MKSITIHSRRMTVARAMNEKRRGQTEQKSDVKSPALVALTFLSIPSAQKRKANGLIIGIDTIAQNTHRSHHSTLFIQNRFCGSCCGGPREDASRDLPKPTITSFTHNVCPNLPRSVLFIDQRILRLYVPGIC</sequence>
<keyword evidence="3" id="KW-1185">Reference proteome</keyword>